<dbReference type="EMBL" id="JAGIKX010000014">
    <property type="protein sequence ID" value="MBP2257825.1"/>
    <property type="molecule type" value="Genomic_DNA"/>
</dbReference>
<keyword evidence="1" id="KW-0812">Transmembrane</keyword>
<evidence type="ECO:0000313" key="3">
    <source>
        <dbReference type="Proteomes" id="UP001519294"/>
    </source>
</evidence>
<evidence type="ECO:0000313" key="2">
    <source>
        <dbReference type="EMBL" id="MBP2257825.1"/>
    </source>
</evidence>
<name>A0ABS4S9Z5_9BACI</name>
<feature type="transmembrane region" description="Helical" evidence="1">
    <location>
        <begin position="6"/>
        <end position="22"/>
    </location>
</feature>
<keyword evidence="1" id="KW-0472">Membrane</keyword>
<dbReference type="Proteomes" id="UP001519294">
    <property type="component" value="Unassembled WGS sequence"/>
</dbReference>
<keyword evidence="3" id="KW-1185">Reference proteome</keyword>
<gene>
    <name evidence="2" type="ORF">J2Z81_001779</name>
</gene>
<accession>A0ABS4S9Z5</accession>
<evidence type="ECO:0000256" key="1">
    <source>
        <dbReference type="SAM" id="Phobius"/>
    </source>
</evidence>
<keyword evidence="1" id="KW-1133">Transmembrane helix</keyword>
<sequence>MKTAFIWTIFAGVVSTVTYKWLHIQAKERWRYTPWI</sequence>
<protein>
    <submittedName>
        <fullName evidence="2">Uncharacterized protein</fullName>
    </submittedName>
</protein>
<reference evidence="2 3" key="1">
    <citation type="submission" date="2021-03" db="EMBL/GenBank/DDBJ databases">
        <title>Genomic Encyclopedia of Type Strains, Phase IV (KMG-IV): sequencing the most valuable type-strain genomes for metagenomic binning, comparative biology and taxonomic classification.</title>
        <authorList>
            <person name="Goeker M."/>
        </authorList>
    </citation>
    <scope>NUCLEOTIDE SEQUENCE [LARGE SCALE GENOMIC DNA]</scope>
    <source>
        <strain evidence="2 3">DSM 25790</strain>
    </source>
</reference>
<organism evidence="2 3">
    <name type="scientific">Virgibacillus alimentarius</name>
    <dbReference type="NCBI Taxonomy" id="698769"/>
    <lineage>
        <taxon>Bacteria</taxon>
        <taxon>Bacillati</taxon>
        <taxon>Bacillota</taxon>
        <taxon>Bacilli</taxon>
        <taxon>Bacillales</taxon>
        <taxon>Bacillaceae</taxon>
        <taxon>Virgibacillus</taxon>
    </lineage>
</organism>
<comment type="caution">
    <text evidence="2">The sequence shown here is derived from an EMBL/GenBank/DDBJ whole genome shotgun (WGS) entry which is preliminary data.</text>
</comment>
<proteinExistence type="predicted"/>